<gene>
    <name evidence="2" type="ORF">LY89DRAFT_716012</name>
</gene>
<accession>A0A194XLK9</accession>
<dbReference type="RefSeq" id="XP_018075012.1">
    <property type="nucleotide sequence ID" value="XM_018218242.1"/>
</dbReference>
<name>A0A194XLK9_MOLSC</name>
<sequence>MSSTRSKSFGLHSGDEGGTVVSSLNSDLKASPSSSKTASPSSTSSPPPPLQFITLTERPASQKNDYSHTVRSHAMQAFLREKKNANGDKAKQRLGPAKEHDPQTPKELSGKFKLASWSRKPRSKKVKTRWTREETAEPAAVKEEDVQIESQPSTPVDTYGNELLISLTNARTRELLYHCILPPSLCPLCLAPCTDNTAFISNTFAINHDNAWKPYSITDSALFHATLCLVAQHEDLLRGTDESSENLFHKGEAMRLMNRRLLDNWHSLSDADITAVAIFVILESINGTFEAASAHQVGLLKMTKLRGGIGNFELHRVVLRVLAWSDIVFSTRFGFAPRFSSISEDFASSFHPPSPTNNRYSTVFNDPTTTSIFQTLRYISSTIDVPNLSSQDKKSISDALYHTEYKILTSPQLSHFQDFDSPAPTEIKTTPQKLTAAFHIASHLYLHLMMRELPNPALLHRRFLSQLSRLVNDISTQISVSSPISLSNLDPALHPETPSFSKEELDVMLWVVFVGVAASSDRESKITFLALMPSMFWSEREDVGQRLR</sequence>
<evidence type="ECO:0000256" key="1">
    <source>
        <dbReference type="SAM" id="MobiDB-lite"/>
    </source>
</evidence>
<feature type="non-terminal residue" evidence="2">
    <location>
        <position position="548"/>
    </location>
</feature>
<dbReference type="Proteomes" id="UP000070700">
    <property type="component" value="Unassembled WGS sequence"/>
</dbReference>
<dbReference type="AlphaFoldDB" id="A0A194XLK9"/>
<evidence type="ECO:0000313" key="3">
    <source>
        <dbReference type="Proteomes" id="UP000070700"/>
    </source>
</evidence>
<feature type="region of interest" description="Disordered" evidence="1">
    <location>
        <begin position="1"/>
        <end position="70"/>
    </location>
</feature>
<keyword evidence="3" id="KW-1185">Reference proteome</keyword>
<reference evidence="2 3" key="1">
    <citation type="submission" date="2015-10" db="EMBL/GenBank/DDBJ databases">
        <title>Full genome of DAOMC 229536 Phialocephala scopiformis, a fungal endophyte of spruce producing the potent anti-insectan compound rugulosin.</title>
        <authorList>
            <consortium name="DOE Joint Genome Institute"/>
            <person name="Walker A.K."/>
            <person name="Frasz S.L."/>
            <person name="Seifert K.A."/>
            <person name="Miller J.D."/>
            <person name="Mondo S.J."/>
            <person name="Labutti K."/>
            <person name="Lipzen A."/>
            <person name="Dockter R."/>
            <person name="Kennedy M."/>
            <person name="Grigoriev I.V."/>
            <person name="Spatafora J.W."/>
        </authorList>
    </citation>
    <scope>NUCLEOTIDE SEQUENCE [LARGE SCALE GENOMIC DNA]</scope>
    <source>
        <strain evidence="2 3">CBS 120377</strain>
    </source>
</reference>
<dbReference type="EMBL" id="KQ947409">
    <property type="protein sequence ID" value="KUJ20657.1"/>
    <property type="molecule type" value="Genomic_DNA"/>
</dbReference>
<organism evidence="2 3">
    <name type="scientific">Mollisia scopiformis</name>
    <name type="common">Conifer needle endophyte fungus</name>
    <name type="synonym">Phialocephala scopiformis</name>
    <dbReference type="NCBI Taxonomy" id="149040"/>
    <lineage>
        <taxon>Eukaryota</taxon>
        <taxon>Fungi</taxon>
        <taxon>Dikarya</taxon>
        <taxon>Ascomycota</taxon>
        <taxon>Pezizomycotina</taxon>
        <taxon>Leotiomycetes</taxon>
        <taxon>Helotiales</taxon>
        <taxon>Mollisiaceae</taxon>
        <taxon>Mollisia</taxon>
    </lineage>
</organism>
<dbReference type="InterPro" id="IPR021858">
    <property type="entry name" value="Fun_TF"/>
</dbReference>
<proteinExistence type="predicted"/>
<feature type="compositionally biased region" description="Polar residues" evidence="1">
    <location>
        <begin position="59"/>
        <end position="69"/>
    </location>
</feature>
<dbReference type="OrthoDB" id="4158087at2759"/>
<feature type="compositionally biased region" description="Basic and acidic residues" evidence="1">
    <location>
        <begin position="130"/>
        <end position="145"/>
    </location>
</feature>
<protein>
    <submittedName>
        <fullName evidence="2">Uncharacterized protein</fullName>
    </submittedName>
</protein>
<dbReference type="PANTHER" id="PTHR37540:SF5">
    <property type="entry name" value="TRANSCRIPTION FACTOR DOMAIN-CONTAINING PROTEIN"/>
    <property type="match status" value="1"/>
</dbReference>
<dbReference type="InParanoid" id="A0A194XLK9"/>
<dbReference type="STRING" id="149040.A0A194XLK9"/>
<feature type="region of interest" description="Disordered" evidence="1">
    <location>
        <begin position="82"/>
        <end position="110"/>
    </location>
</feature>
<dbReference type="Pfam" id="PF11951">
    <property type="entry name" value="Fungal_trans_2"/>
    <property type="match status" value="1"/>
</dbReference>
<dbReference type="KEGG" id="psco:LY89DRAFT_716012"/>
<dbReference type="PANTHER" id="PTHR37540">
    <property type="entry name" value="TRANSCRIPTION FACTOR (ACR-2), PUTATIVE-RELATED-RELATED"/>
    <property type="match status" value="1"/>
</dbReference>
<feature type="compositionally biased region" description="Low complexity" evidence="1">
    <location>
        <begin position="29"/>
        <end position="44"/>
    </location>
</feature>
<feature type="region of interest" description="Disordered" evidence="1">
    <location>
        <begin position="123"/>
        <end position="153"/>
    </location>
</feature>
<evidence type="ECO:0000313" key="2">
    <source>
        <dbReference type="EMBL" id="KUJ20657.1"/>
    </source>
</evidence>
<dbReference type="GeneID" id="28827968"/>